<organism evidence="2 3">
    <name type="scientific">Caulochytrium protostelioides</name>
    <dbReference type="NCBI Taxonomy" id="1555241"/>
    <lineage>
        <taxon>Eukaryota</taxon>
        <taxon>Fungi</taxon>
        <taxon>Fungi incertae sedis</taxon>
        <taxon>Chytridiomycota</taxon>
        <taxon>Chytridiomycota incertae sedis</taxon>
        <taxon>Chytridiomycetes</taxon>
        <taxon>Caulochytriales</taxon>
        <taxon>Caulochytriaceae</taxon>
        <taxon>Caulochytrium</taxon>
    </lineage>
</organism>
<dbReference type="GO" id="GO:0072546">
    <property type="term" value="C:EMC complex"/>
    <property type="evidence" value="ECO:0007669"/>
    <property type="project" value="InterPro"/>
</dbReference>
<dbReference type="InterPro" id="IPR005366">
    <property type="entry name" value="EMC8/9"/>
</dbReference>
<accession>A0A4P9X1N8</accession>
<proteinExistence type="predicted"/>
<dbReference type="EMBL" id="ML014350">
    <property type="protein sequence ID" value="RKO98873.1"/>
    <property type="molecule type" value="Genomic_DNA"/>
</dbReference>
<feature type="region of interest" description="Disordered" evidence="1">
    <location>
        <begin position="105"/>
        <end position="132"/>
    </location>
</feature>
<sequence length="415" mass="41363">MAAAPSAPAPAVYAITDKAAVKLLLHAAKYVAQPVFGILVGRVRVRHHVDARAGGPALGIQAAVPDAPPAVPSSSGPAASPKAKLAFHPGSVFELNSAPSDAALAADSRGADGGAAADADGRAAAGTHGAPSTDQTAMFVTVTDVFPVAHSPLIGPLAQAALEQVELYLETLDPTGSYCPDLHGDGADGRDDDGDARMGVDSAAARDADDADAIEAPLCVLGLYAANAESADKGIPLLADVVMPLIHRRLQAQFAQRRLADPAAGAEHAALFLLYDPQPPAVAGAPSAPAPASPGARRLAGEPAATRIAGLVTAHTATLAKPGVARPVAWHPVAPSRVSVSNRVRPLVAARLRAAAAASASATAPTGLASSPAAAAANPSHGDVADVVDFQSHLDNPARDWLTNPGVAAGGLADA</sequence>
<name>A0A4P9X1N8_9FUNG</name>
<dbReference type="Pfam" id="PF03665">
    <property type="entry name" value="UPF0172"/>
    <property type="match status" value="1"/>
</dbReference>
<feature type="compositionally biased region" description="Low complexity" evidence="1">
    <location>
        <begin position="105"/>
        <end position="126"/>
    </location>
</feature>
<keyword evidence="3" id="KW-1185">Reference proteome</keyword>
<evidence type="ECO:0000256" key="1">
    <source>
        <dbReference type="SAM" id="MobiDB-lite"/>
    </source>
</evidence>
<protein>
    <submittedName>
        <fullName evidence="2">Uncharacterized protein</fullName>
    </submittedName>
</protein>
<gene>
    <name evidence="2" type="ORF">CXG81DRAFT_20975</name>
</gene>
<dbReference type="PANTHER" id="PTHR12941:SF10">
    <property type="entry name" value="ER MEMBRANE PROTEIN COMPLEX SUBUNIT 8_9 HOMOLOG"/>
    <property type="match status" value="1"/>
</dbReference>
<evidence type="ECO:0000313" key="3">
    <source>
        <dbReference type="Proteomes" id="UP000274922"/>
    </source>
</evidence>
<dbReference type="AlphaFoldDB" id="A0A4P9X1N8"/>
<reference evidence="3" key="1">
    <citation type="journal article" date="2018" name="Nat. Microbiol.">
        <title>Leveraging single-cell genomics to expand the fungal tree of life.</title>
        <authorList>
            <person name="Ahrendt S.R."/>
            <person name="Quandt C.A."/>
            <person name="Ciobanu D."/>
            <person name="Clum A."/>
            <person name="Salamov A."/>
            <person name="Andreopoulos B."/>
            <person name="Cheng J.F."/>
            <person name="Woyke T."/>
            <person name="Pelin A."/>
            <person name="Henrissat B."/>
            <person name="Reynolds N.K."/>
            <person name="Benny G.L."/>
            <person name="Smith M.E."/>
            <person name="James T.Y."/>
            <person name="Grigoriev I.V."/>
        </authorList>
    </citation>
    <scope>NUCLEOTIDE SEQUENCE [LARGE SCALE GENOMIC DNA]</scope>
    <source>
        <strain evidence="3">ATCC 52028</strain>
    </source>
</reference>
<evidence type="ECO:0000313" key="2">
    <source>
        <dbReference type="EMBL" id="RKO98873.1"/>
    </source>
</evidence>
<dbReference type="Proteomes" id="UP000274922">
    <property type="component" value="Unassembled WGS sequence"/>
</dbReference>
<dbReference type="PANTHER" id="PTHR12941">
    <property type="entry name" value="ER MEMBRANE PROTEIN COMPLEX"/>
    <property type="match status" value="1"/>
</dbReference>